<dbReference type="Gene3D" id="3.30.1490.480">
    <property type="entry name" value="Endolytic murein transglycosylase"/>
    <property type="match status" value="1"/>
</dbReference>
<evidence type="ECO:0000256" key="3">
    <source>
        <dbReference type="ARBA" id="ARBA00022989"/>
    </source>
</evidence>
<feature type="compositionally biased region" description="Polar residues" evidence="8">
    <location>
        <begin position="134"/>
        <end position="143"/>
    </location>
</feature>
<dbReference type="CDD" id="cd08010">
    <property type="entry name" value="MltG_like"/>
    <property type="match status" value="1"/>
</dbReference>
<evidence type="ECO:0000256" key="2">
    <source>
        <dbReference type="ARBA" id="ARBA00022692"/>
    </source>
</evidence>
<dbReference type="GO" id="GO:0009252">
    <property type="term" value="P:peptidoglycan biosynthetic process"/>
    <property type="evidence" value="ECO:0007669"/>
    <property type="project" value="UniProtKB-UniRule"/>
</dbReference>
<evidence type="ECO:0000256" key="5">
    <source>
        <dbReference type="ARBA" id="ARBA00023239"/>
    </source>
</evidence>
<proteinExistence type="inferred from homology"/>
<dbReference type="EC" id="4.2.2.29" evidence="7"/>
<keyword evidence="2 7" id="KW-0812">Transmembrane</keyword>
<feature type="compositionally biased region" description="Low complexity" evidence="8">
    <location>
        <begin position="169"/>
        <end position="180"/>
    </location>
</feature>
<keyword evidence="10" id="KW-1185">Reference proteome</keyword>
<comment type="subcellular location">
    <subcellularLocation>
        <location evidence="7">Cell membrane</location>
        <topology evidence="7">Single-pass membrane protein</topology>
    </subcellularLocation>
</comment>
<dbReference type="GO" id="GO:0005886">
    <property type="term" value="C:plasma membrane"/>
    <property type="evidence" value="ECO:0007669"/>
    <property type="project" value="UniProtKB-SubCell"/>
</dbReference>
<comment type="catalytic activity">
    <reaction evidence="7">
        <text>a peptidoglycan chain = a peptidoglycan chain with N-acetyl-1,6-anhydromuramyl-[peptide] at the reducing end + a peptidoglycan chain with N-acetylglucosamine at the non-reducing end.</text>
        <dbReference type="EC" id="4.2.2.29"/>
    </reaction>
</comment>
<evidence type="ECO:0000256" key="6">
    <source>
        <dbReference type="ARBA" id="ARBA00023316"/>
    </source>
</evidence>
<comment type="similarity">
    <text evidence="7">Belongs to the transglycosylase MltG family.</text>
</comment>
<evidence type="ECO:0000256" key="4">
    <source>
        <dbReference type="ARBA" id="ARBA00023136"/>
    </source>
</evidence>
<dbReference type="NCBIfam" id="TIGR00247">
    <property type="entry name" value="endolytic transglycosylase MltG"/>
    <property type="match status" value="1"/>
</dbReference>
<feature type="compositionally biased region" description="Low complexity" evidence="8">
    <location>
        <begin position="202"/>
        <end position="233"/>
    </location>
</feature>
<dbReference type="STRING" id="310782.SAMN05216499_1409"/>
<feature type="compositionally biased region" description="Low complexity" evidence="8">
    <location>
        <begin position="49"/>
        <end position="125"/>
    </location>
</feature>
<dbReference type="InterPro" id="IPR003770">
    <property type="entry name" value="MLTG-like"/>
</dbReference>
<evidence type="ECO:0000256" key="1">
    <source>
        <dbReference type="ARBA" id="ARBA00022475"/>
    </source>
</evidence>
<feature type="compositionally biased region" description="Basic and acidic residues" evidence="8">
    <location>
        <begin position="255"/>
        <end position="264"/>
    </location>
</feature>
<sequence length="638" mass="69388">MTDYGRGSGSEPWHPDDPLFGDAYDRGQGYPQQQPPPQDGEWQDPYATGQHQQHQQYPQQGGGQYPQQPQQDYPQQEYPQQEYPQQEYPQQGYPQHQQQYPMQQPQQYDTGQHPHQQPQQQYPQQGGYGYDTGSHGTYDSGSHATGGYPAQDPYGGPQPDYYGQGGGYQQQPQQQYQPGPGMQPPQHPQQPGPGMQPPQHPQQPQQPQGPQAGQPGQARLQQPGPGGRPQEPGARPLRTAPGNTGEWNPEEDSDPREHAFFADRDDPDDHDDTPTGNEAGGRRAGRSQPKGGKKRRSGCACLTVLVVLGGGLAGGVYYGYGVYQSHFGPAPDYSGNGTGSVQVEVPKGATLTTIGNVLKKAGVVKSVDAFTAAARKNPKGQTIQAGYYQLNKNMSAAAAVTMMLDPKSQNAMIIPEGWRATRIYAAIDTKLGLKTGTTAAQVKGVDLGLPAWAKGNLEGFLFPAKYGAGKGMKPVDVVKSMVNQAKAEYTADGIETAASKVGKTPLEIIEIASLIQAEAQEPEDFGKVSRVIYNRLDQDMKLQFDSTINYAMGRSTLNTSNKDISYKSPYNTYDHNGLPPGPIDSPGHDAIEAALNPTSGNWLYFVTVKPGDTRFTASYSTHQKNVQDFNDYQKKHGG</sequence>
<dbReference type="RefSeq" id="WP_073502760.1">
    <property type="nucleotide sequence ID" value="NZ_FRBI01000040.1"/>
</dbReference>
<keyword evidence="4 7" id="KW-0472">Membrane</keyword>
<dbReference type="PANTHER" id="PTHR30518:SF2">
    <property type="entry name" value="ENDOLYTIC MUREIN TRANSGLYCOSYLASE"/>
    <property type="match status" value="1"/>
</dbReference>
<organism evidence="9 10">
    <name type="scientific">Actinacidiphila paucisporea</name>
    <dbReference type="NCBI Taxonomy" id="310782"/>
    <lineage>
        <taxon>Bacteria</taxon>
        <taxon>Bacillati</taxon>
        <taxon>Actinomycetota</taxon>
        <taxon>Actinomycetes</taxon>
        <taxon>Kitasatosporales</taxon>
        <taxon>Streptomycetaceae</taxon>
        <taxon>Actinacidiphila</taxon>
    </lineage>
</organism>
<evidence type="ECO:0000313" key="9">
    <source>
        <dbReference type="EMBL" id="SHN33815.1"/>
    </source>
</evidence>
<dbReference type="EMBL" id="FRBI01000040">
    <property type="protein sequence ID" value="SHN33815.1"/>
    <property type="molecule type" value="Genomic_DNA"/>
</dbReference>
<feature type="transmembrane region" description="Helical" evidence="7">
    <location>
        <begin position="299"/>
        <end position="320"/>
    </location>
</feature>
<dbReference type="Pfam" id="PF02618">
    <property type="entry name" value="YceG"/>
    <property type="match status" value="1"/>
</dbReference>
<dbReference type="GO" id="GO:0071555">
    <property type="term" value="P:cell wall organization"/>
    <property type="evidence" value="ECO:0007669"/>
    <property type="project" value="UniProtKB-KW"/>
</dbReference>
<protein>
    <recommendedName>
        <fullName evidence="7">Endolytic murein transglycosylase</fullName>
        <ecNumber evidence="7">4.2.2.29</ecNumber>
    </recommendedName>
    <alternativeName>
        <fullName evidence="7">Peptidoglycan lytic transglycosylase</fullName>
    </alternativeName>
    <alternativeName>
        <fullName evidence="7">Peptidoglycan polymerization terminase</fullName>
    </alternativeName>
</protein>
<keyword evidence="6 7" id="KW-0961">Cell wall biogenesis/degradation</keyword>
<feature type="site" description="Important for catalytic activity" evidence="7">
    <location>
        <position position="518"/>
    </location>
</feature>
<reference evidence="9 10" key="1">
    <citation type="submission" date="2016-11" db="EMBL/GenBank/DDBJ databases">
        <authorList>
            <person name="Jaros S."/>
            <person name="Januszkiewicz K."/>
            <person name="Wedrychowicz H."/>
        </authorList>
    </citation>
    <scope>NUCLEOTIDE SEQUENCE [LARGE SCALE GENOMIC DNA]</scope>
    <source>
        <strain evidence="9 10">CGMCC 4.2025</strain>
    </source>
</reference>
<feature type="compositionally biased region" description="Low complexity" evidence="8">
    <location>
        <begin position="151"/>
        <end position="162"/>
    </location>
</feature>
<keyword evidence="3 7" id="KW-1133">Transmembrane helix</keyword>
<keyword evidence="5 7" id="KW-0456">Lyase</keyword>
<dbReference type="PANTHER" id="PTHR30518">
    <property type="entry name" value="ENDOLYTIC MUREIN TRANSGLYCOSYLASE"/>
    <property type="match status" value="1"/>
</dbReference>
<accession>A0A1M7QR69</accession>
<feature type="region of interest" description="Disordered" evidence="8">
    <location>
        <begin position="1"/>
        <end position="295"/>
    </location>
</feature>
<dbReference type="HAMAP" id="MF_02065">
    <property type="entry name" value="MltG"/>
    <property type="match status" value="1"/>
</dbReference>
<feature type="compositionally biased region" description="Pro residues" evidence="8">
    <location>
        <begin position="181"/>
        <end position="201"/>
    </location>
</feature>
<dbReference type="AlphaFoldDB" id="A0A1M7QR69"/>
<dbReference type="Proteomes" id="UP000184111">
    <property type="component" value="Unassembled WGS sequence"/>
</dbReference>
<name>A0A1M7QR69_9ACTN</name>
<dbReference type="GO" id="GO:0008932">
    <property type="term" value="F:lytic endotransglycosylase activity"/>
    <property type="evidence" value="ECO:0007669"/>
    <property type="project" value="UniProtKB-UniRule"/>
</dbReference>
<gene>
    <name evidence="7" type="primary">mltG</name>
    <name evidence="9" type="ORF">SAMN05216499_1409</name>
</gene>
<comment type="function">
    <text evidence="7">Functions as a peptidoglycan terminase that cleaves nascent peptidoglycan strands endolytically to terminate their elongation.</text>
</comment>
<evidence type="ECO:0000313" key="10">
    <source>
        <dbReference type="Proteomes" id="UP000184111"/>
    </source>
</evidence>
<keyword evidence="1 7" id="KW-1003">Cell membrane</keyword>
<evidence type="ECO:0000256" key="8">
    <source>
        <dbReference type="SAM" id="MobiDB-lite"/>
    </source>
</evidence>
<dbReference type="OrthoDB" id="9814591at2"/>
<evidence type="ECO:0000256" key="7">
    <source>
        <dbReference type="HAMAP-Rule" id="MF_02065"/>
    </source>
</evidence>